<dbReference type="SMART" id="SM00831">
    <property type="entry name" value="Cation_ATPase_N"/>
    <property type="match status" value="1"/>
</dbReference>
<dbReference type="PRINTS" id="PR00119">
    <property type="entry name" value="CATATPASE"/>
</dbReference>
<feature type="transmembrane region" description="Helical" evidence="10">
    <location>
        <begin position="106"/>
        <end position="128"/>
    </location>
</feature>
<feature type="transmembrane region" description="Helical" evidence="10">
    <location>
        <begin position="812"/>
        <end position="832"/>
    </location>
</feature>
<gene>
    <name evidence="12" type="ORF">Poli38472_008805</name>
</gene>
<dbReference type="SUPFAM" id="SSF81665">
    <property type="entry name" value="Calcium ATPase, transmembrane domain M"/>
    <property type="match status" value="1"/>
</dbReference>
<organism evidence="12 13">
    <name type="scientific">Pythium oligandrum</name>
    <name type="common">Mycoparasitic fungus</name>
    <dbReference type="NCBI Taxonomy" id="41045"/>
    <lineage>
        <taxon>Eukaryota</taxon>
        <taxon>Sar</taxon>
        <taxon>Stramenopiles</taxon>
        <taxon>Oomycota</taxon>
        <taxon>Peronosporomycetes</taxon>
        <taxon>Pythiales</taxon>
        <taxon>Pythiaceae</taxon>
        <taxon>Pythium</taxon>
    </lineage>
</organism>
<dbReference type="GO" id="GO:1990573">
    <property type="term" value="P:potassium ion import across plasma membrane"/>
    <property type="evidence" value="ECO:0007669"/>
    <property type="project" value="TreeGrafter"/>
</dbReference>
<dbReference type="Gene3D" id="1.20.1110.10">
    <property type="entry name" value="Calcium-transporting ATPase, transmembrane domain"/>
    <property type="match status" value="2"/>
</dbReference>
<dbReference type="Gene3D" id="3.40.1110.10">
    <property type="entry name" value="Calcium-transporting ATPase, cytoplasmic domain N"/>
    <property type="match status" value="1"/>
</dbReference>
<dbReference type="PROSITE" id="PS00154">
    <property type="entry name" value="ATPASE_E1_E2"/>
    <property type="match status" value="1"/>
</dbReference>
<dbReference type="SFLD" id="SFLDG00002">
    <property type="entry name" value="C1.7:_P-type_atpase_like"/>
    <property type="match status" value="1"/>
</dbReference>
<evidence type="ECO:0000256" key="3">
    <source>
        <dbReference type="ARBA" id="ARBA00022692"/>
    </source>
</evidence>
<dbReference type="Proteomes" id="UP000794436">
    <property type="component" value="Unassembled WGS sequence"/>
</dbReference>
<dbReference type="PANTHER" id="PTHR43294:SF20">
    <property type="entry name" value="P-TYPE ATPASE"/>
    <property type="match status" value="1"/>
</dbReference>
<evidence type="ECO:0000256" key="2">
    <source>
        <dbReference type="ARBA" id="ARBA00022553"/>
    </source>
</evidence>
<dbReference type="InterPro" id="IPR006068">
    <property type="entry name" value="ATPase_P-typ_cation-transptr_C"/>
</dbReference>
<dbReference type="Pfam" id="PF00122">
    <property type="entry name" value="E1-E2_ATPase"/>
    <property type="match status" value="1"/>
</dbReference>
<dbReference type="SUPFAM" id="SSF81653">
    <property type="entry name" value="Calcium ATPase, transduction domain A"/>
    <property type="match status" value="1"/>
</dbReference>
<evidence type="ECO:0000313" key="12">
    <source>
        <dbReference type="EMBL" id="TMW56157.1"/>
    </source>
</evidence>
<dbReference type="GO" id="GO:0006883">
    <property type="term" value="P:intracellular sodium ion homeostasis"/>
    <property type="evidence" value="ECO:0007669"/>
    <property type="project" value="TreeGrafter"/>
</dbReference>
<dbReference type="InterPro" id="IPR050510">
    <property type="entry name" value="Cation_transp_ATPase_P-type"/>
</dbReference>
<dbReference type="SFLD" id="SFLDF00027">
    <property type="entry name" value="p-type_atpase"/>
    <property type="match status" value="1"/>
</dbReference>
<feature type="transmembrane region" description="Helical" evidence="10">
    <location>
        <begin position="885"/>
        <end position="910"/>
    </location>
</feature>
<sequence>MSPRALDTEYVEMTVEETKPNTLEEDHRSRFLSDAERLLAEHPDEVRQSLVSLDVTDQKHWDTKPIDVVAKLLTTNLERGLASIESEQRLEKYGPNALDEDPNAPLYIVFLLQFYNLIIMILLVAAALSFALGKYVEATAILIIVTLNAIVATAQENNATNALEALAQMASPLCAVIRDGEQQVVESKLLVPGDLVLLVTGDVVPADIRLIESTDLKVNEMLLTGESEDVAKKHNATASKKLTADNMVFSSTTVTAGNARGLVVETGMTTRVGSIAKLLKGSSGDDEKKKRSLNPLASCLEKYQPKQTPLQLALHKLGFLMGSIAMTVCLLVFIVGLARGSKDIKNPDRPVWLAMLMVAVSLAVSAVPEGLPMVVTICLSVGTASMVRKQVLVRKLAAVETLGAASVICTDKTGTLTEGKMTAVKMWGDFKTYDITGKGFNPEGGIFFNGVNQAVPGSPNKQVSSTLLASVLCSNTQLKQQEVDGVMTWVPFGNSSEAPLVVAAAKAGIWEDDVSMDYKRVVEVPFSSSRKMMVTVNTLPAGGMFGSLALGDKTQYVSCVKGAPNYILKNCTRYCQTDGTFAPLTDEQSAQVMEAVDELSSNALRVLAIAIQPLGDLPYAPECEDIDEKFAALSQPLVLLGLMASIDPERDGVREAIATARRASMRTIMITGDYLKTAIAIAKNIELLEVGADVDSEATDCTQLRPHGHEYLPDHEIDEITSRAVVFARAKPEDKIEIVKSLQRQGLVAAMTGDGVNDAPALKEADIGVAMGISGTEVSKGASDMILLDDNFVSIVAAVEQGRVIYANIQKFVIFLLSTNIGEIILIFSTIAAGMPLPLEPLQILILNLFSDGMPGAALSMEKGDPTIMEHRPRPKKQQLIHGRLWKLVGFNAVFIAAGAIAVFVLGVYWNFGHVLLDDIVATGAGANGKDYTGVTCNRWQGVDKGWKVYGNCEAKFSNGSYVFPDIPNRDEYETDEMYCRGGEYACLWDGMARSQTMTFICITYTEVFRAFTVRSFTESMFIGMFSNKHLVVAVTSSVLLTIFVTSTPVIMTDIFGFAYISWFQWMVSVAGALNAAFWAEVMKWLARRRDREAARWDAMRGGFDSVLTEIRHLRLHIEKLEKTA</sequence>
<keyword evidence="4" id="KW-0547">Nucleotide-binding</keyword>
<dbReference type="GO" id="GO:0030007">
    <property type="term" value="P:intracellular potassium ion homeostasis"/>
    <property type="evidence" value="ECO:0007669"/>
    <property type="project" value="TreeGrafter"/>
</dbReference>
<keyword evidence="9 10" id="KW-0472">Membrane</keyword>
<feature type="domain" description="Cation-transporting P-type ATPase N-terminal" evidence="11">
    <location>
        <begin position="60"/>
        <end position="134"/>
    </location>
</feature>
<dbReference type="InterPro" id="IPR001757">
    <property type="entry name" value="P_typ_ATPase"/>
</dbReference>
<evidence type="ECO:0000256" key="8">
    <source>
        <dbReference type="ARBA" id="ARBA00022989"/>
    </source>
</evidence>
<keyword evidence="3 10" id="KW-0812">Transmembrane</keyword>
<dbReference type="Gene3D" id="2.70.150.10">
    <property type="entry name" value="Calcium-transporting ATPase, cytoplasmic transduction domain A"/>
    <property type="match status" value="1"/>
</dbReference>
<dbReference type="NCBIfam" id="TIGR01494">
    <property type="entry name" value="ATPase_P-type"/>
    <property type="match status" value="3"/>
</dbReference>
<dbReference type="Gene3D" id="3.40.50.1000">
    <property type="entry name" value="HAD superfamily/HAD-like"/>
    <property type="match status" value="1"/>
</dbReference>
<dbReference type="InterPro" id="IPR018303">
    <property type="entry name" value="ATPase_P-typ_P_site"/>
</dbReference>
<evidence type="ECO:0000259" key="11">
    <source>
        <dbReference type="SMART" id="SM00831"/>
    </source>
</evidence>
<dbReference type="GO" id="GO:0005391">
    <property type="term" value="F:P-type sodium:potassium-exchanging transporter activity"/>
    <property type="evidence" value="ECO:0007669"/>
    <property type="project" value="TreeGrafter"/>
</dbReference>
<feature type="transmembrane region" description="Helical" evidence="10">
    <location>
        <begin position="1058"/>
        <end position="1080"/>
    </location>
</feature>
<dbReference type="PANTHER" id="PTHR43294">
    <property type="entry name" value="SODIUM/POTASSIUM-TRANSPORTING ATPASE SUBUNIT ALPHA"/>
    <property type="match status" value="1"/>
</dbReference>
<name>A0A8K1C4V2_PYTOL</name>
<dbReference type="GO" id="GO:0005886">
    <property type="term" value="C:plasma membrane"/>
    <property type="evidence" value="ECO:0007669"/>
    <property type="project" value="TreeGrafter"/>
</dbReference>
<keyword evidence="6" id="KW-0460">Magnesium</keyword>
<feature type="transmembrane region" description="Helical" evidence="10">
    <location>
        <begin position="1030"/>
        <end position="1052"/>
    </location>
</feature>
<proteinExistence type="predicted"/>
<feature type="transmembrane region" description="Helical" evidence="10">
    <location>
        <begin position="135"/>
        <end position="154"/>
    </location>
</feature>
<reference evidence="12" key="1">
    <citation type="submission" date="2019-03" db="EMBL/GenBank/DDBJ databases">
        <title>Long read genome sequence of the mycoparasitic Pythium oligandrum ATCC 38472 isolated from sugarbeet rhizosphere.</title>
        <authorList>
            <person name="Gaulin E."/>
        </authorList>
    </citation>
    <scope>NUCLEOTIDE SEQUENCE</scope>
    <source>
        <strain evidence="12">ATCC 38472_TT</strain>
    </source>
</reference>
<dbReference type="AlphaFoldDB" id="A0A8K1C4V2"/>
<feature type="transmembrane region" description="Helical" evidence="10">
    <location>
        <begin position="317"/>
        <end position="338"/>
    </location>
</feature>
<dbReference type="InterPro" id="IPR023298">
    <property type="entry name" value="ATPase_P-typ_TM_dom_sf"/>
</dbReference>
<dbReference type="GO" id="GO:0016887">
    <property type="term" value="F:ATP hydrolysis activity"/>
    <property type="evidence" value="ECO:0007669"/>
    <property type="project" value="InterPro"/>
</dbReference>
<keyword evidence="8 10" id="KW-1133">Transmembrane helix</keyword>
<dbReference type="InterPro" id="IPR044492">
    <property type="entry name" value="P_typ_ATPase_HD_dom"/>
</dbReference>
<dbReference type="Pfam" id="PF00690">
    <property type="entry name" value="Cation_ATPase_N"/>
    <property type="match status" value="1"/>
</dbReference>
<dbReference type="GO" id="GO:0012505">
    <property type="term" value="C:endomembrane system"/>
    <property type="evidence" value="ECO:0007669"/>
    <property type="project" value="UniProtKB-SubCell"/>
</dbReference>
<evidence type="ECO:0000256" key="10">
    <source>
        <dbReference type="SAM" id="Phobius"/>
    </source>
</evidence>
<evidence type="ECO:0000313" key="13">
    <source>
        <dbReference type="Proteomes" id="UP000794436"/>
    </source>
</evidence>
<dbReference type="GO" id="GO:0036376">
    <property type="term" value="P:sodium ion export across plasma membrane"/>
    <property type="evidence" value="ECO:0007669"/>
    <property type="project" value="TreeGrafter"/>
</dbReference>
<evidence type="ECO:0000256" key="9">
    <source>
        <dbReference type="ARBA" id="ARBA00023136"/>
    </source>
</evidence>
<keyword evidence="13" id="KW-1185">Reference proteome</keyword>
<evidence type="ECO:0000256" key="1">
    <source>
        <dbReference type="ARBA" id="ARBA00004127"/>
    </source>
</evidence>
<dbReference type="GO" id="GO:1902600">
    <property type="term" value="P:proton transmembrane transport"/>
    <property type="evidence" value="ECO:0007669"/>
    <property type="project" value="TreeGrafter"/>
</dbReference>
<keyword evidence="5" id="KW-0067">ATP-binding</keyword>
<evidence type="ECO:0000256" key="5">
    <source>
        <dbReference type="ARBA" id="ARBA00022840"/>
    </source>
</evidence>
<dbReference type="GO" id="GO:0005524">
    <property type="term" value="F:ATP binding"/>
    <property type="evidence" value="ECO:0007669"/>
    <property type="project" value="UniProtKB-KW"/>
</dbReference>
<dbReference type="EMBL" id="SPLM01000146">
    <property type="protein sequence ID" value="TMW56157.1"/>
    <property type="molecule type" value="Genomic_DNA"/>
</dbReference>
<dbReference type="FunFam" id="3.40.1110.10:FF:000088">
    <property type="entry name" value="Potassium/sodium efflux P-type ATPase, fungal-type"/>
    <property type="match status" value="1"/>
</dbReference>
<dbReference type="InterPro" id="IPR036412">
    <property type="entry name" value="HAD-like_sf"/>
</dbReference>
<dbReference type="SFLD" id="SFLDS00003">
    <property type="entry name" value="Haloacid_Dehalogenase"/>
    <property type="match status" value="1"/>
</dbReference>
<keyword evidence="2" id="KW-0597">Phosphoprotein</keyword>
<dbReference type="InterPro" id="IPR008250">
    <property type="entry name" value="ATPase_P-typ_transduc_dom_A_sf"/>
</dbReference>
<protein>
    <recommendedName>
        <fullName evidence="11">Cation-transporting P-type ATPase N-terminal domain-containing protein</fullName>
    </recommendedName>
</protein>
<keyword evidence="7" id="KW-1278">Translocase</keyword>
<dbReference type="InterPro" id="IPR059000">
    <property type="entry name" value="ATPase_P-type_domA"/>
</dbReference>
<dbReference type="InterPro" id="IPR023299">
    <property type="entry name" value="ATPase_P-typ_cyto_dom_N"/>
</dbReference>
<dbReference type="InterPro" id="IPR004014">
    <property type="entry name" value="ATPase_P-typ_cation-transptr_N"/>
</dbReference>
<evidence type="ECO:0000256" key="6">
    <source>
        <dbReference type="ARBA" id="ARBA00022842"/>
    </source>
</evidence>
<accession>A0A8K1C4V2</accession>
<evidence type="ECO:0000256" key="4">
    <source>
        <dbReference type="ARBA" id="ARBA00022741"/>
    </source>
</evidence>
<dbReference type="Pfam" id="PF00689">
    <property type="entry name" value="Cation_ATPase_C"/>
    <property type="match status" value="1"/>
</dbReference>
<comment type="caution">
    <text evidence="12">The sequence shown here is derived from an EMBL/GenBank/DDBJ whole genome shotgun (WGS) entry which is preliminary data.</text>
</comment>
<dbReference type="FunFam" id="2.70.150.10:FF:000160">
    <property type="entry name" value="Sarcoplasmic/endoplasmic reticulum calcium ATPase 1"/>
    <property type="match status" value="1"/>
</dbReference>
<dbReference type="SUPFAM" id="SSF56784">
    <property type="entry name" value="HAD-like"/>
    <property type="match status" value="1"/>
</dbReference>
<dbReference type="OrthoDB" id="116380at2759"/>
<comment type="subcellular location">
    <subcellularLocation>
        <location evidence="1">Endomembrane system</location>
        <topology evidence="1">Multi-pass membrane protein</topology>
    </subcellularLocation>
</comment>
<evidence type="ECO:0000256" key="7">
    <source>
        <dbReference type="ARBA" id="ARBA00022967"/>
    </source>
</evidence>
<dbReference type="InterPro" id="IPR023214">
    <property type="entry name" value="HAD_sf"/>
</dbReference>
<dbReference type="SUPFAM" id="SSF81660">
    <property type="entry name" value="Metal cation-transporting ATPase, ATP-binding domain N"/>
    <property type="match status" value="1"/>
</dbReference>
<dbReference type="Pfam" id="PF13246">
    <property type="entry name" value="Cation_ATPase"/>
    <property type="match status" value="1"/>
</dbReference>